<keyword evidence="2" id="KW-1185">Reference proteome</keyword>
<dbReference type="EMBL" id="CP113797">
    <property type="protein sequence ID" value="WAL58522.1"/>
    <property type="molecule type" value="Genomic_DNA"/>
</dbReference>
<dbReference type="RefSeq" id="WP_268607943.1">
    <property type="nucleotide sequence ID" value="NZ_CP113797.1"/>
</dbReference>
<name>A0A9E8Z905_9CYAN</name>
<evidence type="ECO:0000313" key="2">
    <source>
        <dbReference type="Proteomes" id="UP001163152"/>
    </source>
</evidence>
<protein>
    <submittedName>
        <fullName evidence="1">Uncharacterized protein</fullName>
    </submittedName>
</protein>
<organism evidence="1 2">
    <name type="scientific">Thermocoleostomius sinensis A174</name>
    <dbReference type="NCBI Taxonomy" id="2016057"/>
    <lineage>
        <taxon>Bacteria</taxon>
        <taxon>Bacillati</taxon>
        <taxon>Cyanobacteriota</taxon>
        <taxon>Cyanophyceae</taxon>
        <taxon>Oculatellales</taxon>
        <taxon>Oculatellaceae</taxon>
        <taxon>Thermocoleostomius</taxon>
    </lineage>
</organism>
<dbReference type="Proteomes" id="UP001163152">
    <property type="component" value="Chromosome"/>
</dbReference>
<accession>A0A9E8Z905</accession>
<dbReference type="KEGG" id="tsin:OXH18_15175"/>
<reference evidence="1" key="1">
    <citation type="submission" date="2022-12" db="EMBL/GenBank/DDBJ databases">
        <title>Polyphasic identification of a Novel Hot-Spring Cyanobacterium Ocullathermofonsia sinensis gen nov. sp. nov. and Genomic Insights on its Adaptations to the Thermal Habitat.</title>
        <authorList>
            <person name="Daroch M."/>
            <person name="Tang J."/>
            <person name="Jiang Y."/>
        </authorList>
    </citation>
    <scope>NUCLEOTIDE SEQUENCE</scope>
    <source>
        <strain evidence="1">PKUAC-SCTA174</strain>
    </source>
</reference>
<dbReference type="AlphaFoldDB" id="A0A9E8Z905"/>
<proteinExistence type="predicted"/>
<gene>
    <name evidence="1" type="ORF">OXH18_15175</name>
</gene>
<evidence type="ECO:0000313" key="1">
    <source>
        <dbReference type="EMBL" id="WAL58522.1"/>
    </source>
</evidence>
<sequence length="60" mass="7068">MRSNRVKLCHGCAQPASTLYRVRQDASAKWVFVCKHCWPTVYQNNPYYVYGGTWKADKQR</sequence>